<name>A0A6I3KHV0_9HYPH</name>
<evidence type="ECO:0000313" key="4">
    <source>
        <dbReference type="Proteomes" id="UP000440694"/>
    </source>
</evidence>
<comment type="caution">
    <text evidence="3">The sequence shown here is derived from an EMBL/GenBank/DDBJ whole genome shotgun (WGS) entry which is preliminary data.</text>
</comment>
<evidence type="ECO:0000313" key="3">
    <source>
        <dbReference type="EMBL" id="MTD93287.1"/>
    </source>
</evidence>
<feature type="transmembrane region" description="Helical" evidence="1">
    <location>
        <begin position="41"/>
        <end position="60"/>
    </location>
</feature>
<evidence type="ECO:0000259" key="2">
    <source>
        <dbReference type="Pfam" id="PF21741"/>
    </source>
</evidence>
<dbReference type="Proteomes" id="UP000440694">
    <property type="component" value="Unassembled WGS sequence"/>
</dbReference>
<keyword evidence="1" id="KW-0472">Membrane</keyword>
<dbReference type="InterPro" id="IPR049201">
    <property type="entry name" value="DUF6867"/>
</dbReference>
<feature type="transmembrane region" description="Helical" evidence="1">
    <location>
        <begin position="66"/>
        <end position="87"/>
    </location>
</feature>
<feature type="transmembrane region" description="Helical" evidence="1">
    <location>
        <begin position="12"/>
        <end position="34"/>
    </location>
</feature>
<sequence>MGIYETGSNGLWIFFLVTVLMGGSAARATGGAIASTWRPPWQIFGAALLITFAVRFFHYALFQEPLLSLGNFIIDYIVVATACAWGYRITRVRQMVEQYPWAYERVGVLWWRRRQELPSYPRG</sequence>
<keyword evidence="4" id="KW-1185">Reference proteome</keyword>
<proteinExistence type="predicted"/>
<feature type="domain" description="DUF6867" evidence="2">
    <location>
        <begin position="11"/>
        <end position="114"/>
    </location>
</feature>
<organism evidence="3 4">
    <name type="scientific">Hyphomicrobium album</name>
    <dbReference type="NCBI Taxonomy" id="2665159"/>
    <lineage>
        <taxon>Bacteria</taxon>
        <taxon>Pseudomonadati</taxon>
        <taxon>Pseudomonadota</taxon>
        <taxon>Alphaproteobacteria</taxon>
        <taxon>Hyphomicrobiales</taxon>
        <taxon>Hyphomicrobiaceae</taxon>
        <taxon>Hyphomicrobium</taxon>
    </lineage>
</organism>
<gene>
    <name evidence="3" type="ORF">GIW81_02935</name>
</gene>
<reference evidence="3 4" key="1">
    <citation type="submission" date="2019-11" db="EMBL/GenBank/DDBJ databases">
        <title>Identification of a novel strain.</title>
        <authorList>
            <person name="Xu Q."/>
            <person name="Wang G."/>
        </authorList>
    </citation>
    <scope>NUCLEOTIDE SEQUENCE [LARGE SCALE GENOMIC DNA]</scope>
    <source>
        <strain evidence="4">xq</strain>
    </source>
</reference>
<evidence type="ECO:0000256" key="1">
    <source>
        <dbReference type="SAM" id="Phobius"/>
    </source>
</evidence>
<keyword evidence="1" id="KW-1133">Transmembrane helix</keyword>
<dbReference type="EMBL" id="WMBQ01000001">
    <property type="protein sequence ID" value="MTD93287.1"/>
    <property type="molecule type" value="Genomic_DNA"/>
</dbReference>
<dbReference type="AlphaFoldDB" id="A0A6I3KHV0"/>
<dbReference type="RefSeq" id="WP_154737841.1">
    <property type="nucleotide sequence ID" value="NZ_WMBQ01000001.1"/>
</dbReference>
<keyword evidence="1" id="KW-0812">Transmembrane</keyword>
<accession>A0A6I3KHV0</accession>
<dbReference type="Pfam" id="PF21741">
    <property type="entry name" value="DUF6867"/>
    <property type="match status" value="1"/>
</dbReference>
<protein>
    <recommendedName>
        <fullName evidence="2">DUF6867 domain-containing protein</fullName>
    </recommendedName>
</protein>